<sequence length="134" mass="15290">MTYSKLVIIFLIAVLSLSVITAHSATKITSARGLFLDDFVRQCEPTADEKLCLCLGKEMYAEFSPVMRKIAKETYRTWRANKALKYREAHAIAKDKLLDEAQYRAETELLISKMPEIWSKACLPEEFALEKGKP</sequence>
<accession>A0ABQ0A8R0</accession>
<proteinExistence type="predicted"/>
<keyword evidence="2" id="KW-1185">Reference proteome</keyword>
<organism evidence="1 2">
    <name type="scientific">Sessilibacter corallicola</name>
    <dbReference type="NCBI Taxonomy" id="2904075"/>
    <lineage>
        <taxon>Bacteria</taxon>
        <taxon>Pseudomonadati</taxon>
        <taxon>Pseudomonadota</taxon>
        <taxon>Gammaproteobacteria</taxon>
        <taxon>Cellvibrionales</taxon>
        <taxon>Cellvibrionaceae</taxon>
        <taxon>Sessilibacter</taxon>
    </lineage>
</organism>
<reference evidence="1 2" key="1">
    <citation type="submission" date="2024-04" db="EMBL/GenBank/DDBJ databases">
        <title>Draft genome sequence of Sessilibacter corallicola NBRC 116591.</title>
        <authorList>
            <person name="Miyakawa T."/>
            <person name="Kusuya Y."/>
            <person name="Miura T."/>
        </authorList>
    </citation>
    <scope>NUCLEOTIDE SEQUENCE [LARGE SCALE GENOMIC DNA]</scope>
    <source>
        <strain evidence="1 2">KU-00831-HH</strain>
    </source>
</reference>
<dbReference type="Proteomes" id="UP001465153">
    <property type="component" value="Unassembled WGS sequence"/>
</dbReference>
<protein>
    <submittedName>
        <fullName evidence="1">Uncharacterized protein</fullName>
    </submittedName>
</protein>
<dbReference type="EMBL" id="BAABWN010000005">
    <property type="protein sequence ID" value="GAA6168000.1"/>
    <property type="molecule type" value="Genomic_DNA"/>
</dbReference>
<comment type="caution">
    <text evidence="1">The sequence shown here is derived from an EMBL/GenBank/DDBJ whole genome shotgun (WGS) entry which is preliminary data.</text>
</comment>
<evidence type="ECO:0000313" key="2">
    <source>
        <dbReference type="Proteomes" id="UP001465153"/>
    </source>
</evidence>
<dbReference type="RefSeq" id="WP_353302656.1">
    <property type="nucleotide sequence ID" value="NZ_BAABWN010000005.1"/>
</dbReference>
<gene>
    <name evidence="1" type="ORF">NBRC116591_18110</name>
</gene>
<name>A0ABQ0A8R0_9GAMM</name>
<evidence type="ECO:0000313" key="1">
    <source>
        <dbReference type="EMBL" id="GAA6168000.1"/>
    </source>
</evidence>